<sequence length="227" mass="24956">MSDLSIGGGVRLPEPSRGDRATQVGSTQHFTGGIVLGSGSGFRTGLESHLEGQGTLLLAARPEVQDLVEQVLFEWFDEDGEIHKHYIDLVATERDGTVIGYAVRPMGQVKDAYLAQLARVKEQAIAQGVVDDFRLFTERDVCPVELFNAKLFHSVRRPDCFGDPVARDVVGRMTGVVTIESLVEQTGLDGMGFRALVRLIRSGHLQMVSYERIEHSSLVFKVKEVCA</sequence>
<feature type="compositionally biased region" description="Gly residues" evidence="1">
    <location>
        <begin position="1"/>
        <end position="10"/>
    </location>
</feature>
<accession>A0A0B5E836</accession>
<dbReference type="EMBL" id="CP004393">
    <property type="protein sequence ID" value="AJE48477.1"/>
    <property type="molecule type" value="Genomic_DNA"/>
</dbReference>
<protein>
    <submittedName>
        <fullName evidence="2">Uncharacterized protein</fullName>
    </submittedName>
</protein>
<organism evidence="2 3">
    <name type="scientific">Celeribacter indicus</name>
    <dbReference type="NCBI Taxonomy" id="1208324"/>
    <lineage>
        <taxon>Bacteria</taxon>
        <taxon>Pseudomonadati</taxon>
        <taxon>Pseudomonadota</taxon>
        <taxon>Alphaproteobacteria</taxon>
        <taxon>Rhodobacterales</taxon>
        <taxon>Roseobacteraceae</taxon>
        <taxon>Celeribacter</taxon>
    </lineage>
</organism>
<reference evidence="2 3" key="1">
    <citation type="journal article" date="2014" name="Int. J. Syst. Evol. Microbiol.">
        <title>Celeribacter indicus sp. nov., a polycyclic aromatic hydrocarbon-degrading bacterium from deep-sea sediment and reclassification of Huaishuia halophila as Celeribacter halophilus comb. nov.</title>
        <authorList>
            <person name="Lai Q."/>
            <person name="Cao J."/>
            <person name="Yuan J."/>
            <person name="Li F."/>
            <person name="Shao Z."/>
        </authorList>
    </citation>
    <scope>NUCLEOTIDE SEQUENCE [LARGE SCALE GENOMIC DNA]</scope>
    <source>
        <strain evidence="2">P73</strain>
    </source>
</reference>
<dbReference type="OrthoDB" id="7846781at2"/>
<dbReference type="HOGENOM" id="CLU_104170_0_0_5"/>
<dbReference type="Proteomes" id="UP000031521">
    <property type="component" value="Chromosome"/>
</dbReference>
<dbReference type="KEGG" id="cid:P73_3762"/>
<keyword evidence="3" id="KW-1185">Reference proteome</keyword>
<evidence type="ECO:0000313" key="3">
    <source>
        <dbReference type="Proteomes" id="UP000031521"/>
    </source>
</evidence>
<dbReference type="AlphaFoldDB" id="A0A0B5E836"/>
<dbReference type="STRING" id="1208324.P73_3762"/>
<evidence type="ECO:0000313" key="2">
    <source>
        <dbReference type="EMBL" id="AJE48477.1"/>
    </source>
</evidence>
<feature type="region of interest" description="Disordered" evidence="1">
    <location>
        <begin position="1"/>
        <end position="24"/>
    </location>
</feature>
<proteinExistence type="predicted"/>
<dbReference type="RefSeq" id="WP_043870795.1">
    <property type="nucleotide sequence ID" value="NZ_CP004393.1"/>
</dbReference>
<evidence type="ECO:0000256" key="1">
    <source>
        <dbReference type="SAM" id="MobiDB-lite"/>
    </source>
</evidence>
<gene>
    <name evidence="2" type="ORF">P73_3762</name>
</gene>
<name>A0A0B5E836_9RHOB</name>